<sequence>MRMFIDSSMLRFYFVIGDVVWETKNEEKIGYSTVGFELCDSVRKQLAYYLSCRIALLPECV</sequence>
<protein>
    <submittedName>
        <fullName evidence="1">Uncharacterized protein</fullName>
    </submittedName>
</protein>
<evidence type="ECO:0000313" key="1">
    <source>
        <dbReference type="EMBL" id="JAE06703.1"/>
    </source>
</evidence>
<reference evidence="1" key="2">
    <citation type="journal article" date="2015" name="Data Brief">
        <title>Shoot transcriptome of the giant reed, Arundo donax.</title>
        <authorList>
            <person name="Barrero R.A."/>
            <person name="Guerrero F.D."/>
            <person name="Moolhuijzen P."/>
            <person name="Goolsby J.A."/>
            <person name="Tidwell J."/>
            <person name="Bellgard S.E."/>
            <person name="Bellgard M.I."/>
        </authorList>
    </citation>
    <scope>NUCLEOTIDE SEQUENCE</scope>
    <source>
        <tissue evidence="1">Shoot tissue taken approximately 20 cm above the soil surface</tissue>
    </source>
</reference>
<organism evidence="1">
    <name type="scientific">Arundo donax</name>
    <name type="common">Giant reed</name>
    <name type="synonym">Donax arundinaceus</name>
    <dbReference type="NCBI Taxonomy" id="35708"/>
    <lineage>
        <taxon>Eukaryota</taxon>
        <taxon>Viridiplantae</taxon>
        <taxon>Streptophyta</taxon>
        <taxon>Embryophyta</taxon>
        <taxon>Tracheophyta</taxon>
        <taxon>Spermatophyta</taxon>
        <taxon>Magnoliopsida</taxon>
        <taxon>Liliopsida</taxon>
        <taxon>Poales</taxon>
        <taxon>Poaceae</taxon>
        <taxon>PACMAD clade</taxon>
        <taxon>Arundinoideae</taxon>
        <taxon>Arundineae</taxon>
        <taxon>Arundo</taxon>
    </lineage>
</organism>
<accession>A0A0A9FEM5</accession>
<reference evidence="1" key="1">
    <citation type="submission" date="2014-09" db="EMBL/GenBank/DDBJ databases">
        <authorList>
            <person name="Magalhaes I.L.F."/>
            <person name="Oliveira U."/>
            <person name="Santos F.R."/>
            <person name="Vidigal T.H.D.A."/>
            <person name="Brescovit A.D."/>
            <person name="Santos A.J."/>
        </authorList>
    </citation>
    <scope>NUCLEOTIDE SEQUENCE</scope>
    <source>
        <tissue evidence="1">Shoot tissue taken approximately 20 cm above the soil surface</tissue>
    </source>
</reference>
<dbReference type="EMBL" id="GBRH01191193">
    <property type="protein sequence ID" value="JAE06703.1"/>
    <property type="molecule type" value="Transcribed_RNA"/>
</dbReference>
<dbReference type="AlphaFoldDB" id="A0A0A9FEM5"/>
<name>A0A0A9FEM5_ARUDO</name>
<proteinExistence type="predicted"/>